<keyword evidence="1" id="KW-1133">Transmembrane helix</keyword>
<protein>
    <submittedName>
        <fullName evidence="2">Uncharacterized protein</fullName>
    </submittedName>
</protein>
<accession>A0A8X7BAY2</accession>
<organism evidence="2 3">
    <name type="scientific">Trichonephila clavipes</name>
    <name type="common">Golden silk orbweaver</name>
    <name type="synonym">Nephila clavipes</name>
    <dbReference type="NCBI Taxonomy" id="2585209"/>
    <lineage>
        <taxon>Eukaryota</taxon>
        <taxon>Metazoa</taxon>
        <taxon>Ecdysozoa</taxon>
        <taxon>Arthropoda</taxon>
        <taxon>Chelicerata</taxon>
        <taxon>Arachnida</taxon>
        <taxon>Araneae</taxon>
        <taxon>Araneomorphae</taxon>
        <taxon>Entelegynae</taxon>
        <taxon>Araneoidea</taxon>
        <taxon>Nephilidae</taxon>
        <taxon>Trichonephila</taxon>
    </lineage>
</organism>
<dbReference type="AlphaFoldDB" id="A0A8X7BAY2"/>
<dbReference type="EMBL" id="BMAU01021371">
    <property type="protein sequence ID" value="GFY25203.1"/>
    <property type="molecule type" value="Genomic_DNA"/>
</dbReference>
<feature type="transmembrane region" description="Helical" evidence="1">
    <location>
        <begin position="60"/>
        <end position="83"/>
    </location>
</feature>
<keyword evidence="3" id="KW-1185">Reference proteome</keyword>
<name>A0A8X7BAY2_TRICX</name>
<sequence length="98" mass="11454">MNYNRERRDWDVRRMSTDERRNRTWRDAEVVWIDQTIGRTIIEIPTEMNLRGIMDLRTGIGLTGIIVEGLVVNVIVSLCFNGYGGRQDRVWVTRIGSD</sequence>
<reference evidence="2" key="1">
    <citation type="submission" date="2020-08" db="EMBL/GenBank/DDBJ databases">
        <title>Multicomponent nature underlies the extraordinary mechanical properties of spider dragline silk.</title>
        <authorList>
            <person name="Kono N."/>
            <person name="Nakamura H."/>
            <person name="Mori M."/>
            <person name="Yoshida Y."/>
            <person name="Ohtoshi R."/>
            <person name="Malay A.D."/>
            <person name="Moran D.A.P."/>
            <person name="Tomita M."/>
            <person name="Numata K."/>
            <person name="Arakawa K."/>
        </authorList>
    </citation>
    <scope>NUCLEOTIDE SEQUENCE</scope>
</reference>
<gene>
    <name evidence="2" type="ORF">TNCV_2483241</name>
</gene>
<evidence type="ECO:0000313" key="2">
    <source>
        <dbReference type="EMBL" id="GFY25203.1"/>
    </source>
</evidence>
<comment type="caution">
    <text evidence="2">The sequence shown here is derived from an EMBL/GenBank/DDBJ whole genome shotgun (WGS) entry which is preliminary data.</text>
</comment>
<evidence type="ECO:0000256" key="1">
    <source>
        <dbReference type="SAM" id="Phobius"/>
    </source>
</evidence>
<keyword evidence="1" id="KW-0472">Membrane</keyword>
<proteinExistence type="predicted"/>
<dbReference type="Proteomes" id="UP000887159">
    <property type="component" value="Unassembled WGS sequence"/>
</dbReference>
<keyword evidence="1" id="KW-0812">Transmembrane</keyword>
<evidence type="ECO:0000313" key="3">
    <source>
        <dbReference type="Proteomes" id="UP000887159"/>
    </source>
</evidence>